<dbReference type="GO" id="GO:0006777">
    <property type="term" value="P:Mo-molybdopterin cofactor biosynthetic process"/>
    <property type="evidence" value="ECO:0007669"/>
    <property type="project" value="InterPro"/>
</dbReference>
<protein>
    <recommendedName>
        <fullName evidence="3">Molybdopterin synthase sulfur carrier subunit</fullName>
    </recommendedName>
</protein>
<evidence type="ECO:0000256" key="3">
    <source>
        <dbReference type="ARBA" id="ARBA00024247"/>
    </source>
</evidence>
<dbReference type="SUPFAM" id="SSF54285">
    <property type="entry name" value="MoaD/ThiS"/>
    <property type="match status" value="1"/>
</dbReference>
<evidence type="ECO:0000313" key="5">
    <source>
        <dbReference type="Proteomes" id="UP000051412"/>
    </source>
</evidence>
<dbReference type="CDD" id="cd00754">
    <property type="entry name" value="Ubl_MoaD"/>
    <property type="match status" value="1"/>
</dbReference>
<dbReference type="InterPro" id="IPR016155">
    <property type="entry name" value="Mopterin_synth/thiamin_S_b"/>
</dbReference>
<dbReference type="PANTHER" id="PTHR33359:SF1">
    <property type="entry name" value="MOLYBDOPTERIN SYNTHASE SULFUR CARRIER SUBUNIT"/>
    <property type="match status" value="1"/>
</dbReference>
<dbReference type="Gene3D" id="3.10.20.30">
    <property type="match status" value="1"/>
</dbReference>
<evidence type="ECO:0000256" key="2">
    <source>
        <dbReference type="ARBA" id="ARBA00024200"/>
    </source>
</evidence>
<dbReference type="PANTHER" id="PTHR33359">
    <property type="entry name" value="MOLYBDOPTERIN SYNTHASE SULFUR CARRIER SUBUNIT"/>
    <property type="match status" value="1"/>
</dbReference>
<gene>
    <name evidence="4" type="ORF">FD32_GL000366</name>
</gene>
<reference evidence="4 5" key="1">
    <citation type="journal article" date="2015" name="Genome Announc.">
        <title>Expanding the biotechnology potential of lactobacilli through comparative genomics of 213 strains and associated genera.</title>
        <authorList>
            <person name="Sun Z."/>
            <person name="Harris H.M."/>
            <person name="McCann A."/>
            <person name="Guo C."/>
            <person name="Argimon S."/>
            <person name="Zhang W."/>
            <person name="Yang X."/>
            <person name="Jeffery I.B."/>
            <person name="Cooney J.C."/>
            <person name="Kagawa T.F."/>
            <person name="Liu W."/>
            <person name="Song Y."/>
            <person name="Salvetti E."/>
            <person name="Wrobel A."/>
            <person name="Rasinkangas P."/>
            <person name="Parkhill J."/>
            <person name="Rea M.C."/>
            <person name="O'Sullivan O."/>
            <person name="Ritari J."/>
            <person name="Douillard F.P."/>
            <person name="Paul Ross R."/>
            <person name="Yang R."/>
            <person name="Briner A.E."/>
            <person name="Felis G.E."/>
            <person name="de Vos W.M."/>
            <person name="Barrangou R."/>
            <person name="Klaenhammer T.R."/>
            <person name="Caufield P.W."/>
            <person name="Cui Y."/>
            <person name="Zhang H."/>
            <person name="O'Toole P.W."/>
        </authorList>
    </citation>
    <scope>NUCLEOTIDE SEQUENCE [LARGE SCALE GENOMIC DNA]</scope>
    <source>
        <strain evidence="4 5">DSM 6035</strain>
    </source>
</reference>
<dbReference type="GO" id="GO:0000166">
    <property type="term" value="F:nucleotide binding"/>
    <property type="evidence" value="ECO:0007669"/>
    <property type="project" value="UniProtKB-KW"/>
</dbReference>
<proteinExistence type="inferred from homology"/>
<dbReference type="EMBL" id="AZGM01000080">
    <property type="protein sequence ID" value="KRM26590.1"/>
    <property type="molecule type" value="Genomic_DNA"/>
</dbReference>
<dbReference type="Proteomes" id="UP000051412">
    <property type="component" value="Unassembled WGS sequence"/>
</dbReference>
<dbReference type="UniPathway" id="UPA00344"/>
<comment type="caution">
    <text evidence="4">The sequence shown here is derived from an EMBL/GenBank/DDBJ whole genome shotgun (WGS) entry which is preliminary data.</text>
</comment>
<organism evidence="4 5">
    <name type="scientific">Limosilactobacillus panis DSM 6035</name>
    <dbReference type="NCBI Taxonomy" id="1423782"/>
    <lineage>
        <taxon>Bacteria</taxon>
        <taxon>Bacillati</taxon>
        <taxon>Bacillota</taxon>
        <taxon>Bacilli</taxon>
        <taxon>Lactobacillales</taxon>
        <taxon>Lactobacillaceae</taxon>
        <taxon>Limosilactobacillus</taxon>
    </lineage>
</organism>
<comment type="similarity">
    <text evidence="2">Belongs to the MoaD family.</text>
</comment>
<dbReference type="Pfam" id="PF02597">
    <property type="entry name" value="ThiS"/>
    <property type="match status" value="1"/>
</dbReference>
<dbReference type="InterPro" id="IPR003749">
    <property type="entry name" value="ThiS/MoaD-like"/>
</dbReference>
<evidence type="ECO:0000256" key="1">
    <source>
        <dbReference type="ARBA" id="ARBA00022741"/>
    </source>
</evidence>
<dbReference type="InterPro" id="IPR044672">
    <property type="entry name" value="MOCS2A"/>
</dbReference>
<keyword evidence="5" id="KW-1185">Reference proteome</keyword>
<evidence type="ECO:0000313" key="4">
    <source>
        <dbReference type="EMBL" id="KRM26590.1"/>
    </source>
</evidence>
<sequence length="85" mass="9185">MGELMQITIKLFAFLQDQLGPTVTVELDSPVTVEKIFSAVAKQSLAIKAVLENSRLAVNQEFVSENELEITPTDEIAIIPPVSGG</sequence>
<accession>A0A0R1X8Z6</accession>
<dbReference type="STRING" id="1423782.FD32_GL000366"/>
<dbReference type="PATRIC" id="fig|1423782.4.peg.376"/>
<dbReference type="InterPro" id="IPR012675">
    <property type="entry name" value="Beta-grasp_dom_sf"/>
</dbReference>
<dbReference type="GO" id="GO:1990133">
    <property type="term" value="C:molybdopterin adenylyltransferase complex"/>
    <property type="evidence" value="ECO:0007669"/>
    <property type="project" value="TreeGrafter"/>
</dbReference>
<name>A0A0R1X8Z6_9LACO</name>
<keyword evidence="1" id="KW-0547">Nucleotide-binding</keyword>
<dbReference type="AlphaFoldDB" id="A0A0R1X8Z6"/>